<gene>
    <name evidence="7" type="ORF">B6S08_01105</name>
</gene>
<dbReference type="InterPro" id="IPR001123">
    <property type="entry name" value="LeuE-type"/>
</dbReference>
<dbReference type="Proteomes" id="UP000242757">
    <property type="component" value="Unassembled WGS sequence"/>
</dbReference>
<keyword evidence="5 6" id="KW-0472">Membrane</keyword>
<keyword evidence="3 6" id="KW-0812">Transmembrane</keyword>
<dbReference type="RefSeq" id="WP_094198947.1">
    <property type="nucleotide sequence ID" value="NZ_NBIM01000001.1"/>
</dbReference>
<feature type="transmembrane region" description="Helical" evidence="6">
    <location>
        <begin position="151"/>
        <end position="174"/>
    </location>
</feature>
<dbReference type="GO" id="GO:0015171">
    <property type="term" value="F:amino acid transmembrane transporter activity"/>
    <property type="evidence" value="ECO:0007669"/>
    <property type="project" value="TreeGrafter"/>
</dbReference>
<evidence type="ECO:0000313" key="7">
    <source>
        <dbReference type="EMBL" id="OXY82168.1"/>
    </source>
</evidence>
<comment type="caution">
    <text evidence="7">The sequence shown here is derived from an EMBL/GenBank/DDBJ whole genome shotgun (WGS) entry which is preliminary data.</text>
</comment>
<comment type="subcellular location">
    <subcellularLocation>
        <location evidence="1">Cell membrane</location>
        <topology evidence="1">Multi-pass membrane protein</topology>
    </subcellularLocation>
</comment>
<keyword evidence="4 6" id="KW-1133">Transmembrane helix</keyword>
<evidence type="ECO:0000256" key="4">
    <source>
        <dbReference type="ARBA" id="ARBA00022989"/>
    </source>
</evidence>
<evidence type="ECO:0000256" key="5">
    <source>
        <dbReference type="ARBA" id="ARBA00023136"/>
    </source>
</evidence>
<feature type="transmembrane region" description="Helical" evidence="6">
    <location>
        <begin position="186"/>
        <end position="203"/>
    </location>
</feature>
<evidence type="ECO:0000256" key="2">
    <source>
        <dbReference type="ARBA" id="ARBA00022475"/>
    </source>
</evidence>
<keyword evidence="8" id="KW-1185">Reference proteome</keyword>
<reference evidence="7 8" key="1">
    <citation type="submission" date="2017-08" db="EMBL/GenBank/DDBJ databases">
        <title>A Genome Sequence of Oceanimonas doudoroffii ATCC 27123T.</title>
        <authorList>
            <person name="Brennan M.A."/>
            <person name="Maclea K.S."/>
            <person name="Mcclelland W.D."/>
            <person name="Trachtenberg A.M."/>
        </authorList>
    </citation>
    <scope>NUCLEOTIDE SEQUENCE [LARGE SCALE GENOMIC DNA]</scope>
    <source>
        <strain evidence="7 8">ATCC 27123</strain>
    </source>
</reference>
<organism evidence="7 8">
    <name type="scientific">Oceanimonas doudoroffii</name>
    <dbReference type="NCBI Taxonomy" id="84158"/>
    <lineage>
        <taxon>Bacteria</taxon>
        <taxon>Pseudomonadati</taxon>
        <taxon>Pseudomonadota</taxon>
        <taxon>Gammaproteobacteria</taxon>
        <taxon>Aeromonadales</taxon>
        <taxon>Aeromonadaceae</taxon>
        <taxon>Oceanimonas</taxon>
    </lineage>
</organism>
<sequence length="205" mass="22064">MEWLSLAVLGLLIVISPGADFILVLKNSVNRGRKAGVWTALGVSLAICVHIAYSMLGISYLISQNEVLFNAVRYAGCGYLFYLGVKGIVTAGANPEVEVMSDSPKEVAVLQCLAQGFLCNLLNPKTMLFFLSIFSQVITPDASGNGSALLYGLYMMALHGLWFCMLAMLFTSSALQQHLLSMKKRLNQACGAGLLTFSALLAIKT</sequence>
<dbReference type="EMBL" id="NBIM01000001">
    <property type="protein sequence ID" value="OXY82168.1"/>
    <property type="molecule type" value="Genomic_DNA"/>
</dbReference>
<accession>A0A233RFJ3</accession>
<dbReference type="GO" id="GO:0005886">
    <property type="term" value="C:plasma membrane"/>
    <property type="evidence" value="ECO:0007669"/>
    <property type="project" value="UniProtKB-SubCell"/>
</dbReference>
<dbReference type="Pfam" id="PF01810">
    <property type="entry name" value="LysE"/>
    <property type="match status" value="1"/>
</dbReference>
<proteinExistence type="predicted"/>
<evidence type="ECO:0000256" key="3">
    <source>
        <dbReference type="ARBA" id="ARBA00022692"/>
    </source>
</evidence>
<evidence type="ECO:0000256" key="6">
    <source>
        <dbReference type="SAM" id="Phobius"/>
    </source>
</evidence>
<keyword evidence="2" id="KW-1003">Cell membrane</keyword>
<name>A0A233RFJ3_9GAMM</name>
<feature type="transmembrane region" description="Helical" evidence="6">
    <location>
        <begin position="37"/>
        <end position="62"/>
    </location>
</feature>
<dbReference type="PIRSF" id="PIRSF006324">
    <property type="entry name" value="LeuE"/>
    <property type="match status" value="1"/>
</dbReference>
<evidence type="ECO:0000256" key="1">
    <source>
        <dbReference type="ARBA" id="ARBA00004651"/>
    </source>
</evidence>
<evidence type="ECO:0000313" key="8">
    <source>
        <dbReference type="Proteomes" id="UP000242757"/>
    </source>
</evidence>
<dbReference type="OrthoDB" id="9804822at2"/>
<feature type="transmembrane region" description="Helical" evidence="6">
    <location>
        <begin position="6"/>
        <end position="25"/>
    </location>
</feature>
<protein>
    <submittedName>
        <fullName evidence="7">Lysine transporter LysE</fullName>
    </submittedName>
</protein>
<dbReference type="PANTHER" id="PTHR30086">
    <property type="entry name" value="ARGININE EXPORTER PROTEIN ARGO"/>
    <property type="match status" value="1"/>
</dbReference>
<dbReference type="PANTHER" id="PTHR30086:SF21">
    <property type="entry name" value="TRANSPORT PROTEIN"/>
    <property type="match status" value="1"/>
</dbReference>
<dbReference type="AlphaFoldDB" id="A0A233RFJ3"/>